<proteinExistence type="predicted"/>
<protein>
    <submittedName>
        <fullName evidence="1">8dfd2cad-decc-4415-947d-e226751924ee</fullName>
    </submittedName>
</protein>
<dbReference type="OrthoDB" id="3596450at2759"/>
<sequence>MEVNDVARKDTPGPAKKAEVGVLVKQTVKMKELTFHPFPKLAREIRAACLKRYSAFRDAWTVSVLKEVGKEPTTQNAKHYFGACQYITLHGSISTGTSPWTYLLPKV</sequence>
<name>A0A8H2VLS2_9HELO</name>
<comment type="caution">
    <text evidence="1">The sequence shown here is derived from an EMBL/GenBank/DDBJ whole genome shotgun (WGS) entry which is preliminary data.</text>
</comment>
<reference evidence="1" key="1">
    <citation type="submission" date="2020-10" db="EMBL/GenBank/DDBJ databases">
        <authorList>
            <person name="Kusch S."/>
        </authorList>
    </citation>
    <scope>NUCLEOTIDE SEQUENCE</scope>
    <source>
        <strain evidence="1">SwB9</strain>
    </source>
</reference>
<keyword evidence="2" id="KW-1185">Reference proteome</keyword>
<gene>
    <name evidence="1" type="ORF">SCLTRI_LOCUS420</name>
</gene>
<organism evidence="1 2">
    <name type="scientific">Sclerotinia trifoliorum</name>
    <dbReference type="NCBI Taxonomy" id="28548"/>
    <lineage>
        <taxon>Eukaryota</taxon>
        <taxon>Fungi</taxon>
        <taxon>Dikarya</taxon>
        <taxon>Ascomycota</taxon>
        <taxon>Pezizomycotina</taxon>
        <taxon>Leotiomycetes</taxon>
        <taxon>Helotiales</taxon>
        <taxon>Sclerotiniaceae</taxon>
        <taxon>Sclerotinia</taxon>
    </lineage>
</organism>
<dbReference type="EMBL" id="CAJHIA010000002">
    <property type="protein sequence ID" value="CAD6439778.1"/>
    <property type="molecule type" value="Genomic_DNA"/>
</dbReference>
<dbReference type="Proteomes" id="UP000624404">
    <property type="component" value="Unassembled WGS sequence"/>
</dbReference>
<evidence type="ECO:0000313" key="2">
    <source>
        <dbReference type="Proteomes" id="UP000624404"/>
    </source>
</evidence>
<evidence type="ECO:0000313" key="1">
    <source>
        <dbReference type="EMBL" id="CAD6439778.1"/>
    </source>
</evidence>
<accession>A0A8H2VLS2</accession>
<dbReference type="AlphaFoldDB" id="A0A8H2VLS2"/>